<evidence type="ECO:0000313" key="1">
    <source>
        <dbReference type="EMBL" id="KAF0649221.1"/>
    </source>
</evidence>
<dbReference type="EMBL" id="ASYR01000016">
    <property type="protein sequence ID" value="KAF0649221.1"/>
    <property type="molecule type" value="Genomic_DNA"/>
</dbReference>
<dbReference type="AlphaFoldDB" id="A0A1Y2NXB5"/>
<proteinExistence type="predicted"/>
<dbReference type="Proteomes" id="UP000731519">
    <property type="component" value="Unassembled WGS sequence"/>
</dbReference>
<sequence length="145" mass="16149">MNTTAAAAQARVTVATIRTWCRRGVIAAVKAAGRWIIDAASLARRIEIGARRMPEPADTSDLNPTILRSIRRARLGYTPRRADRAALADRYVLAFPIGTYRWPSTFLGVNVWRSKGLLDTVEINGRHYYVLSARGARIRATLDAR</sequence>
<reference evidence="2 3" key="2">
    <citation type="submission" date="2016-09" db="EMBL/GenBank/DDBJ databases">
        <title>Streptomyces fradiae DSM40063, a candidate organism with high potential of specific P450 cytochromes.</title>
        <authorList>
            <person name="Grumaz C."/>
            <person name="Vainshtein Y."/>
            <person name="Kirstahler P."/>
            <person name="Sohn K."/>
        </authorList>
    </citation>
    <scope>NUCLEOTIDE SEQUENCE [LARGE SCALE GENOMIC DNA]</scope>
    <source>
        <strain evidence="2 3">DSM 40063</strain>
    </source>
</reference>
<reference evidence="1 4" key="1">
    <citation type="submission" date="2013-05" db="EMBL/GenBank/DDBJ databases">
        <title>Genome Sequence of Streptomyces fradiae.</title>
        <authorList>
            <person name="Kirby R."/>
        </authorList>
    </citation>
    <scope>NUCLEOTIDE SEQUENCE [LARGE SCALE GENOMIC DNA]</scope>
    <source>
        <strain evidence="1 4">ATCC 10745</strain>
    </source>
</reference>
<dbReference type="EMBL" id="MIFZ01000217">
    <property type="protein sequence ID" value="OSY51851.1"/>
    <property type="molecule type" value="Genomic_DNA"/>
</dbReference>
<protein>
    <submittedName>
        <fullName evidence="2">Uncharacterized protein</fullName>
    </submittedName>
</protein>
<comment type="caution">
    <text evidence="2">The sequence shown here is derived from an EMBL/GenBank/DDBJ whole genome shotgun (WGS) entry which is preliminary data.</text>
</comment>
<accession>A0A1Y2NXB5</accession>
<dbReference type="Proteomes" id="UP000194318">
    <property type="component" value="Unassembled WGS sequence"/>
</dbReference>
<dbReference type="InterPro" id="IPR009061">
    <property type="entry name" value="DNA-bd_dom_put_sf"/>
</dbReference>
<evidence type="ECO:0000313" key="3">
    <source>
        <dbReference type="Proteomes" id="UP000194318"/>
    </source>
</evidence>
<evidence type="ECO:0000313" key="2">
    <source>
        <dbReference type="EMBL" id="OSY51851.1"/>
    </source>
</evidence>
<dbReference type="SUPFAM" id="SSF46955">
    <property type="entry name" value="Putative DNA-binding domain"/>
    <property type="match status" value="1"/>
</dbReference>
<gene>
    <name evidence="2" type="ORF">BG846_02525</name>
    <name evidence="1" type="ORF">K701_14030</name>
</gene>
<name>A0A1Y2NXB5_STRFR</name>
<organism evidence="2 3">
    <name type="scientific">Streptomyces fradiae ATCC 10745 = DSM 40063</name>
    <dbReference type="NCBI Taxonomy" id="1319510"/>
    <lineage>
        <taxon>Bacteria</taxon>
        <taxon>Bacillati</taxon>
        <taxon>Actinomycetota</taxon>
        <taxon>Actinomycetes</taxon>
        <taxon>Kitasatosporales</taxon>
        <taxon>Streptomycetaceae</taxon>
        <taxon>Streptomyces</taxon>
    </lineage>
</organism>
<dbReference type="GeneID" id="91403016"/>
<evidence type="ECO:0000313" key="4">
    <source>
        <dbReference type="Proteomes" id="UP000731519"/>
    </source>
</evidence>
<dbReference type="RefSeq" id="WP_031129090.1">
    <property type="nucleotide sequence ID" value="NZ_ASYR01000016.1"/>
</dbReference>
<keyword evidence="4" id="KW-1185">Reference proteome</keyword>